<dbReference type="Proteomes" id="UP001249851">
    <property type="component" value="Unassembled WGS sequence"/>
</dbReference>
<keyword evidence="5" id="KW-1185">Reference proteome</keyword>
<protein>
    <recommendedName>
        <fullName evidence="6">Sterile alpha and TIR motif-containing protein 1</fullName>
    </recommendedName>
</protein>
<accession>A0AAD9QJC7</accession>
<evidence type="ECO:0008006" key="6">
    <source>
        <dbReference type="Google" id="ProtNLM"/>
    </source>
</evidence>
<reference evidence="4" key="1">
    <citation type="journal article" date="2023" name="G3 (Bethesda)">
        <title>Whole genome assembly and annotation of the endangered Caribbean coral Acropora cervicornis.</title>
        <authorList>
            <person name="Selwyn J.D."/>
            <person name="Vollmer S.V."/>
        </authorList>
    </citation>
    <scope>NUCLEOTIDE SEQUENCE</scope>
    <source>
        <strain evidence="4">K2</strain>
    </source>
</reference>
<gene>
    <name evidence="4" type="ORF">P5673_014590</name>
</gene>
<feature type="region of interest" description="Disordered" evidence="1">
    <location>
        <begin position="90"/>
        <end position="127"/>
    </location>
</feature>
<dbReference type="SUPFAM" id="SSF52200">
    <property type="entry name" value="Toll/Interleukin receptor TIR domain"/>
    <property type="match status" value="3"/>
</dbReference>
<dbReference type="Gene3D" id="3.40.50.10140">
    <property type="entry name" value="Toll/interleukin-1 receptor homology (TIR) domain"/>
    <property type="match status" value="2"/>
</dbReference>
<reference evidence="4" key="2">
    <citation type="journal article" date="2023" name="Science">
        <title>Genomic signatures of disease resistance in endangered staghorn corals.</title>
        <authorList>
            <person name="Vollmer S.V."/>
            <person name="Selwyn J.D."/>
            <person name="Despard B.A."/>
            <person name="Roesel C.L."/>
        </authorList>
    </citation>
    <scope>NUCLEOTIDE SEQUENCE</scope>
    <source>
        <strain evidence="4">K2</strain>
    </source>
</reference>
<dbReference type="SMART" id="SM00454">
    <property type="entry name" value="SAM"/>
    <property type="match status" value="1"/>
</dbReference>
<feature type="region of interest" description="Disordered" evidence="1">
    <location>
        <begin position="29"/>
        <end position="59"/>
    </location>
</feature>
<dbReference type="Pfam" id="PF13676">
    <property type="entry name" value="TIR_2"/>
    <property type="match status" value="1"/>
</dbReference>
<dbReference type="PROSITE" id="PS50105">
    <property type="entry name" value="SAM_DOMAIN"/>
    <property type="match status" value="1"/>
</dbReference>
<evidence type="ECO:0000256" key="1">
    <source>
        <dbReference type="SAM" id="MobiDB-lite"/>
    </source>
</evidence>
<feature type="domain" description="SAM" evidence="3">
    <location>
        <begin position="324"/>
        <end position="389"/>
    </location>
</feature>
<evidence type="ECO:0000313" key="5">
    <source>
        <dbReference type="Proteomes" id="UP001249851"/>
    </source>
</evidence>
<dbReference type="PANTHER" id="PTHR47508:SF2">
    <property type="entry name" value="TIR DOMAIN-CONTAINING PROTEIN"/>
    <property type="match status" value="1"/>
</dbReference>
<feature type="compositionally biased region" description="Polar residues" evidence="1">
    <location>
        <begin position="110"/>
        <end position="127"/>
    </location>
</feature>
<dbReference type="InterPro" id="IPR013761">
    <property type="entry name" value="SAM/pointed_sf"/>
</dbReference>
<evidence type="ECO:0000259" key="2">
    <source>
        <dbReference type="PROSITE" id="PS50104"/>
    </source>
</evidence>
<dbReference type="InterPro" id="IPR035897">
    <property type="entry name" value="Toll_tir_struct_dom_sf"/>
</dbReference>
<dbReference type="EMBL" id="JARQWQ010000029">
    <property type="protein sequence ID" value="KAK2562317.1"/>
    <property type="molecule type" value="Genomic_DNA"/>
</dbReference>
<dbReference type="Gene3D" id="1.10.150.50">
    <property type="entry name" value="Transcription Factor, Ets-1"/>
    <property type="match status" value="1"/>
</dbReference>
<dbReference type="InterPro" id="IPR001660">
    <property type="entry name" value="SAM"/>
</dbReference>
<dbReference type="AlphaFoldDB" id="A0AAD9QJC7"/>
<comment type="caution">
    <text evidence="4">The sequence shown here is derived from an EMBL/GenBank/DDBJ whole genome shotgun (WGS) entry which is preliminary data.</text>
</comment>
<organism evidence="4 5">
    <name type="scientific">Acropora cervicornis</name>
    <name type="common">Staghorn coral</name>
    <dbReference type="NCBI Taxonomy" id="6130"/>
    <lineage>
        <taxon>Eukaryota</taxon>
        <taxon>Metazoa</taxon>
        <taxon>Cnidaria</taxon>
        <taxon>Anthozoa</taxon>
        <taxon>Hexacorallia</taxon>
        <taxon>Scleractinia</taxon>
        <taxon>Astrocoeniina</taxon>
        <taxon>Acroporidae</taxon>
        <taxon>Acropora</taxon>
    </lineage>
</organism>
<evidence type="ECO:0000259" key="3">
    <source>
        <dbReference type="PROSITE" id="PS50105"/>
    </source>
</evidence>
<name>A0AAD9QJC7_ACRCE</name>
<dbReference type="Pfam" id="PF07647">
    <property type="entry name" value="SAM_2"/>
    <property type="match status" value="1"/>
</dbReference>
<dbReference type="PROSITE" id="PS50104">
    <property type="entry name" value="TIR"/>
    <property type="match status" value="1"/>
</dbReference>
<dbReference type="SUPFAM" id="SSF47769">
    <property type="entry name" value="SAM/Pointed domain"/>
    <property type="match status" value="1"/>
</dbReference>
<dbReference type="PANTHER" id="PTHR47508">
    <property type="entry name" value="SAM DOMAIN-CONTAINING PROTEIN-RELATED"/>
    <property type="match status" value="1"/>
</dbReference>
<sequence length="731" mass="83192">MDDHQKAKELKHCDNFRVQLDEVNNGDSAVDIENVTTPQDQTAIRETDCNSTDSVDDPDKEVEELLVGEDVQGTTVMDDKDTEIRAQDELLDSTAEQTKPGESVAKDVNYGNSRSTNGSNDSHSALHPNSISAKKAKRRAIFVSYAPEGSFLEKRFIAYTIKELKNIGFCDDIWFDKDDGSPLESPFCFQQRLETAEKCRASIMFLSESYFSSRVCRHERLILLNRDEDRERVEEKDKIEKPVKLFCIKYSHGKLPSEFKQLGDRFLELSSFYGSSAAELSSIVVGAFSEELEKYAPMFGLRIPTLPDQPAIVTLDRKKPITSWNISDVLAWLSSLKMHAHCSLSFEENEIDGFLLVSASEMDLEIHLNVDSRVARKKLVQQIKKIREDQALSEKNWHLKCQKIKAKEDSVYVICDPNDVSLYHTLRSCLVNKNMQVFKHERLGQSRDEFLELNAPRLSICSHAIVILSDTAASSLFVYNEVLLADWLGKSFVVVMVTNSWDNLRPNMQAILGICPAVDFECRPFEESVEILLYHLKPFRNMPAVILEQEFLDRMKEGLRPLRVLAAYHGESTSEKEEISTRPSLFLSYHWDVQNKVQILVKYLESHGFQCWTDVSNANKRYTIGHAPDPADSLQTQIQRKIKAAVAVVCCVTPKYICSENCTKDLSIAESMKKPIVPVMLQWLAWPPEGGRARRILAPLSCIDMSNNNLFKRNLSTFEIYLKKCASKHNT</sequence>
<feature type="domain" description="TIR" evidence="2">
    <location>
        <begin position="137"/>
        <end position="292"/>
    </location>
</feature>
<evidence type="ECO:0000313" key="4">
    <source>
        <dbReference type="EMBL" id="KAK2562317.1"/>
    </source>
</evidence>
<proteinExistence type="predicted"/>
<dbReference type="InterPro" id="IPR000157">
    <property type="entry name" value="TIR_dom"/>
</dbReference>
<dbReference type="GO" id="GO:0007165">
    <property type="term" value="P:signal transduction"/>
    <property type="evidence" value="ECO:0007669"/>
    <property type="project" value="InterPro"/>
</dbReference>